<feature type="compositionally biased region" description="Polar residues" evidence="1">
    <location>
        <begin position="13"/>
        <end position="23"/>
    </location>
</feature>
<organism evidence="2 3">
    <name type="scientific">Imhoffiella purpurea</name>
    <dbReference type="NCBI Taxonomy" id="1249627"/>
    <lineage>
        <taxon>Bacteria</taxon>
        <taxon>Pseudomonadati</taxon>
        <taxon>Pseudomonadota</taxon>
        <taxon>Gammaproteobacteria</taxon>
        <taxon>Chromatiales</taxon>
        <taxon>Chromatiaceae</taxon>
        <taxon>Imhoffiella</taxon>
    </lineage>
</organism>
<dbReference type="AlphaFoldDB" id="W9V4W0"/>
<dbReference type="EMBL" id="AONC01000039">
    <property type="protein sequence ID" value="EXJ14583.1"/>
    <property type="molecule type" value="Genomic_DNA"/>
</dbReference>
<dbReference type="STRING" id="1249627.D779_2375"/>
<evidence type="ECO:0000256" key="1">
    <source>
        <dbReference type="SAM" id="MobiDB-lite"/>
    </source>
</evidence>
<proteinExistence type="predicted"/>
<accession>W9V4W0</accession>
<feature type="region of interest" description="Disordered" evidence="1">
    <location>
        <begin position="1"/>
        <end position="28"/>
    </location>
</feature>
<dbReference type="RefSeq" id="WP_052348117.1">
    <property type="nucleotide sequence ID" value="NZ_AONC01000039.1"/>
</dbReference>
<dbReference type="OrthoDB" id="5769222at2"/>
<keyword evidence="3" id="KW-1185">Reference proteome</keyword>
<gene>
    <name evidence="2" type="ORF">D779_2375</name>
</gene>
<evidence type="ECO:0000313" key="2">
    <source>
        <dbReference type="EMBL" id="EXJ14583.1"/>
    </source>
</evidence>
<reference evidence="2 3" key="1">
    <citation type="submission" date="2012-11" db="EMBL/GenBank/DDBJ databases">
        <title>Genome assembly of Thiorhodococcus sp. AK35.</title>
        <authorList>
            <person name="Nupur N."/>
            <person name="Khatri I."/>
            <person name="Subramanian S."/>
            <person name="Pinnaka A."/>
        </authorList>
    </citation>
    <scope>NUCLEOTIDE SEQUENCE [LARGE SCALE GENOMIC DNA]</scope>
    <source>
        <strain evidence="2 3">AK35</strain>
    </source>
</reference>
<dbReference type="Proteomes" id="UP000019460">
    <property type="component" value="Unassembled WGS sequence"/>
</dbReference>
<name>W9V4W0_9GAMM</name>
<evidence type="ECO:0000313" key="3">
    <source>
        <dbReference type="Proteomes" id="UP000019460"/>
    </source>
</evidence>
<sequence>MMSDRDQAGNDAASETSGPNSGSLPIESLEIQDLPSAAMTTKQDVPPQTGVTESMTSRPFIRRLTTLLLTTAALAGPGTAMAYDTKDAIRACESRLRSEYGLRDLRDAHAVQIPGDKHYRVQGKTEVDDRQYPWHCEVDDRKVVDLRYRGPRPQRPGDDSVRVRRLASGDIEVRVPVGCRAIYDDRGDLVRRDRDCGPREMRHADDTIADYLRAHRRERELPPQILPGRHGGTEVVFEDRCVVHYDHSDRRTGAHPSCRDGQILEADRAMRNDRRGHRY</sequence>
<protein>
    <submittedName>
        <fullName evidence="2">Uncharacterized protein</fullName>
    </submittedName>
</protein>
<comment type="caution">
    <text evidence="2">The sequence shown here is derived from an EMBL/GenBank/DDBJ whole genome shotgun (WGS) entry which is preliminary data.</text>
</comment>
<dbReference type="eggNOG" id="ENOG5033W17">
    <property type="taxonomic scope" value="Bacteria"/>
</dbReference>